<sequence length="388" mass="42257">MTDDAATPGAEHLPAKQRVTVIGAVVNLLLGIGKVGAGIVGQSQALIADGAHSLSDLISDGVVLGATTYGSRGADQEHPYGHARIETVATAFIGAALMVIAGGFIYDAVHRLFFAPETLLVPGWLALSAALASILAKEALYQYTRVVARRARSNIIHANAWHHRSDALSSVVVVVGILGVLAGVPWLDAVGAIVVASMLGYMGLRFVWQSLRELVDTGLTAEQVRELEAQIHALDGVRGVHGLRSRYMAESTLIDVHVVVDPRISVSEGHRVAEAVREHLVAANPEVAEVLVHVEHEDPAWHEQTRQLPRRREVERTLRRHWSDQPLADRIHRLDLHYLQGRLEVELHLAWQAEGDPARQHAEAAALAETAEAIDYVSDCRIFWIGHH</sequence>
<dbReference type="FunFam" id="1.20.1510.10:FF:000006">
    <property type="entry name" value="Divalent cation efflux transporter"/>
    <property type="match status" value="1"/>
</dbReference>
<comment type="similarity">
    <text evidence="2">Belongs to the cation diffusion facilitator (CDF) transporter (TC 2.A.4) family. FieF subfamily.</text>
</comment>
<dbReference type="Proteomes" id="UP000000647">
    <property type="component" value="Chromosome"/>
</dbReference>
<dbReference type="PANTHER" id="PTHR43840:SF15">
    <property type="entry name" value="MITOCHONDRIAL METAL TRANSPORTER 1-RELATED"/>
    <property type="match status" value="1"/>
</dbReference>
<evidence type="ECO:0000256" key="9">
    <source>
        <dbReference type="SAM" id="Phobius"/>
    </source>
</evidence>
<reference evidence="12 13" key="2">
    <citation type="journal article" date="2013" name="Stand. Genomic Sci.">
        <title>Complete genome sequence of Halorhodospira halophila SL1.</title>
        <authorList>
            <person name="Challacombe J.F."/>
            <person name="Majid S."/>
            <person name="Deole R."/>
            <person name="Brettin T.S."/>
            <person name="Bruce D."/>
            <person name="Delano S.F."/>
            <person name="Detter J.C."/>
            <person name="Gleasner C.D."/>
            <person name="Han C.S."/>
            <person name="Misra M."/>
            <person name="Reitenga K.G."/>
            <person name="Mikhailova N."/>
            <person name="Woyke T."/>
            <person name="Pitluck S."/>
            <person name="Nolan M."/>
            <person name="Land M.L."/>
            <person name="Saunders E."/>
            <person name="Tapia R."/>
            <person name="Lapidus A."/>
            <person name="Ivanova N."/>
            <person name="Hoff W.D."/>
        </authorList>
    </citation>
    <scope>NUCLEOTIDE SEQUENCE [LARGE SCALE GENOMIC DNA]</scope>
    <source>
        <strain evidence="13">DSM 244 / SL1</strain>
    </source>
</reference>
<feature type="transmembrane region" description="Helical" evidence="9">
    <location>
        <begin position="118"/>
        <end position="136"/>
    </location>
</feature>
<feature type="domain" description="Cation efflux protein cytoplasmic" evidence="11">
    <location>
        <begin position="221"/>
        <end position="296"/>
    </location>
</feature>
<dbReference type="OrthoDB" id="9806522at2"/>
<evidence type="ECO:0000256" key="1">
    <source>
        <dbReference type="ARBA" id="ARBA00004141"/>
    </source>
</evidence>
<dbReference type="STRING" id="349124.Hhal_0553"/>
<dbReference type="GO" id="GO:0008324">
    <property type="term" value="F:monoatomic cation transmembrane transporter activity"/>
    <property type="evidence" value="ECO:0007669"/>
    <property type="project" value="InterPro"/>
</dbReference>
<organism evidence="12 13">
    <name type="scientific">Halorhodospira halophila (strain DSM 244 / SL1)</name>
    <name type="common">Ectothiorhodospira halophila (strain DSM 244 / SL1)</name>
    <dbReference type="NCBI Taxonomy" id="349124"/>
    <lineage>
        <taxon>Bacteria</taxon>
        <taxon>Pseudomonadati</taxon>
        <taxon>Pseudomonadota</taxon>
        <taxon>Gammaproteobacteria</taxon>
        <taxon>Chromatiales</taxon>
        <taxon>Ectothiorhodospiraceae</taxon>
        <taxon>Halorhodospira</taxon>
    </lineage>
</organism>
<evidence type="ECO:0000256" key="8">
    <source>
        <dbReference type="ARBA" id="ARBA00023136"/>
    </source>
</evidence>
<dbReference type="Pfam" id="PF01545">
    <property type="entry name" value="Cation_efflux"/>
    <property type="match status" value="1"/>
</dbReference>
<evidence type="ECO:0000313" key="13">
    <source>
        <dbReference type="Proteomes" id="UP000000647"/>
    </source>
</evidence>
<keyword evidence="3" id="KW-0813">Transport</keyword>
<dbReference type="SUPFAM" id="SSF161111">
    <property type="entry name" value="Cation efflux protein transmembrane domain-like"/>
    <property type="match status" value="1"/>
</dbReference>
<dbReference type="SUPFAM" id="SSF160240">
    <property type="entry name" value="Cation efflux protein cytoplasmic domain-like"/>
    <property type="match status" value="1"/>
</dbReference>
<protein>
    <submittedName>
        <fullName evidence="12">Cation diffusion facilitator family transporter</fullName>
    </submittedName>
</protein>
<keyword evidence="4" id="KW-0408">Iron</keyword>
<dbReference type="NCBIfam" id="TIGR01297">
    <property type="entry name" value="CDF"/>
    <property type="match status" value="1"/>
</dbReference>
<keyword evidence="6" id="KW-0862">Zinc</keyword>
<gene>
    <name evidence="12" type="ordered locus">Hhal_0553</name>
</gene>
<dbReference type="InterPro" id="IPR002524">
    <property type="entry name" value="Cation_efflux"/>
</dbReference>
<evidence type="ECO:0000256" key="4">
    <source>
        <dbReference type="ARBA" id="ARBA00022496"/>
    </source>
</evidence>
<keyword evidence="8 9" id="KW-0472">Membrane</keyword>
<dbReference type="RefSeq" id="WP_011813362.1">
    <property type="nucleotide sequence ID" value="NC_008789.1"/>
</dbReference>
<reference evidence="13" key="1">
    <citation type="submission" date="2006-12" db="EMBL/GenBank/DDBJ databases">
        <title>Complete sequence of Halorhodospira halophila SL1.</title>
        <authorList>
            <consortium name="US DOE Joint Genome Institute"/>
            <person name="Copeland A."/>
            <person name="Lucas S."/>
            <person name="Lapidus A."/>
            <person name="Barry K."/>
            <person name="Detter J.C."/>
            <person name="Glavina del Rio T."/>
            <person name="Hammon N."/>
            <person name="Israni S."/>
            <person name="Dalin E."/>
            <person name="Tice H."/>
            <person name="Pitluck S."/>
            <person name="Saunders E."/>
            <person name="Brettin T."/>
            <person name="Bruce D."/>
            <person name="Han C."/>
            <person name="Tapia R."/>
            <person name="Schmutz J."/>
            <person name="Larimer F."/>
            <person name="Land M."/>
            <person name="Hauser L."/>
            <person name="Kyrpides N."/>
            <person name="Mikhailova N."/>
            <person name="Hoff W."/>
            <person name="Richardson P."/>
        </authorList>
    </citation>
    <scope>NUCLEOTIDE SEQUENCE [LARGE SCALE GENOMIC DNA]</scope>
    <source>
        <strain evidence="13">DSM 244 / SL1</strain>
    </source>
</reference>
<accession>A1WUH7</accession>
<feature type="domain" description="Cation efflux protein transmembrane" evidence="10">
    <location>
        <begin position="21"/>
        <end position="215"/>
    </location>
</feature>
<dbReference type="InterPro" id="IPR050291">
    <property type="entry name" value="CDF_Transporter"/>
</dbReference>
<evidence type="ECO:0000256" key="5">
    <source>
        <dbReference type="ARBA" id="ARBA00022692"/>
    </source>
</evidence>
<keyword evidence="6" id="KW-0864">Zinc transport</keyword>
<evidence type="ECO:0000313" key="12">
    <source>
        <dbReference type="EMBL" id="ABM61339.1"/>
    </source>
</evidence>
<dbReference type="AlphaFoldDB" id="A1WUH7"/>
<proteinExistence type="inferred from homology"/>
<comment type="subcellular location">
    <subcellularLocation>
        <location evidence="1">Membrane</location>
        <topology evidence="1">Multi-pass membrane protein</topology>
    </subcellularLocation>
</comment>
<evidence type="ECO:0000259" key="10">
    <source>
        <dbReference type="Pfam" id="PF01545"/>
    </source>
</evidence>
<dbReference type="InterPro" id="IPR058533">
    <property type="entry name" value="Cation_efflux_TM"/>
</dbReference>
<evidence type="ECO:0000256" key="7">
    <source>
        <dbReference type="ARBA" id="ARBA00022989"/>
    </source>
</evidence>
<dbReference type="Gene3D" id="3.30.70.1350">
    <property type="entry name" value="Cation efflux protein, cytoplasmic domain"/>
    <property type="match status" value="1"/>
</dbReference>
<dbReference type="GO" id="GO:0016020">
    <property type="term" value="C:membrane"/>
    <property type="evidence" value="ECO:0007669"/>
    <property type="project" value="UniProtKB-SubCell"/>
</dbReference>
<dbReference type="KEGG" id="hha:Hhal_0553"/>
<evidence type="ECO:0000256" key="3">
    <source>
        <dbReference type="ARBA" id="ARBA00022448"/>
    </source>
</evidence>
<keyword evidence="13" id="KW-1185">Reference proteome</keyword>
<keyword evidence="6" id="KW-0406">Ion transport</keyword>
<feature type="transmembrane region" description="Helical" evidence="9">
    <location>
        <begin position="88"/>
        <end position="106"/>
    </location>
</feature>
<dbReference type="InterPro" id="IPR036837">
    <property type="entry name" value="Cation_efflux_CTD_sf"/>
</dbReference>
<dbReference type="EMBL" id="CP000544">
    <property type="protein sequence ID" value="ABM61339.1"/>
    <property type="molecule type" value="Genomic_DNA"/>
</dbReference>
<evidence type="ECO:0000256" key="6">
    <source>
        <dbReference type="ARBA" id="ARBA00022906"/>
    </source>
</evidence>
<dbReference type="GO" id="GO:0006829">
    <property type="term" value="P:zinc ion transport"/>
    <property type="evidence" value="ECO:0007669"/>
    <property type="project" value="UniProtKB-KW"/>
</dbReference>
<dbReference type="InterPro" id="IPR027470">
    <property type="entry name" value="Cation_efflux_CTD"/>
</dbReference>
<evidence type="ECO:0000259" key="11">
    <source>
        <dbReference type="Pfam" id="PF16916"/>
    </source>
</evidence>
<dbReference type="PANTHER" id="PTHR43840">
    <property type="entry name" value="MITOCHONDRIAL METAL TRANSPORTER 1-RELATED"/>
    <property type="match status" value="1"/>
</dbReference>
<keyword evidence="7 9" id="KW-1133">Transmembrane helix</keyword>
<dbReference type="eggNOG" id="COG0053">
    <property type="taxonomic scope" value="Bacteria"/>
</dbReference>
<dbReference type="InterPro" id="IPR027469">
    <property type="entry name" value="Cation_efflux_TMD_sf"/>
</dbReference>
<dbReference type="Pfam" id="PF16916">
    <property type="entry name" value="ZT_dimer"/>
    <property type="match status" value="1"/>
</dbReference>
<dbReference type="Gene3D" id="1.20.1510.10">
    <property type="entry name" value="Cation efflux protein transmembrane domain"/>
    <property type="match status" value="1"/>
</dbReference>
<evidence type="ECO:0000256" key="2">
    <source>
        <dbReference type="ARBA" id="ARBA00010212"/>
    </source>
</evidence>
<dbReference type="HOGENOM" id="CLU_013430_3_6_6"/>
<keyword evidence="4" id="KW-0410">Iron transport</keyword>
<dbReference type="GO" id="GO:0006826">
    <property type="term" value="P:iron ion transport"/>
    <property type="evidence" value="ECO:0007669"/>
    <property type="project" value="UniProtKB-KW"/>
</dbReference>
<keyword evidence="5 9" id="KW-0812">Transmembrane</keyword>
<name>A1WUH7_HALHL</name>